<accession>A0A0N4SWL3</accession>
<reference evidence="2 3" key="2">
    <citation type="submission" date="2018-11" db="EMBL/GenBank/DDBJ databases">
        <authorList>
            <consortium name="Pathogen Informatics"/>
        </authorList>
    </citation>
    <scope>NUCLEOTIDE SEQUENCE [LARGE SCALE GENOMIC DNA]</scope>
</reference>
<protein>
    <submittedName>
        <fullName evidence="2 4">Uncharacterized protein</fullName>
    </submittedName>
</protein>
<dbReference type="Proteomes" id="UP000278627">
    <property type="component" value="Unassembled WGS sequence"/>
</dbReference>
<proteinExistence type="predicted"/>
<evidence type="ECO:0000313" key="2">
    <source>
        <dbReference type="EMBL" id="VDN81213.1"/>
    </source>
</evidence>
<keyword evidence="1" id="KW-0812">Transmembrane</keyword>
<evidence type="ECO:0000256" key="1">
    <source>
        <dbReference type="SAM" id="Phobius"/>
    </source>
</evidence>
<sequence length="78" mass="8883">MLVNSGQEGCKIDEIKCASGPLYQRLYTIEMYMFEMDMTIPSLMSLCMSPFAFYRAAANHIERRKRRSGMATTASDCL</sequence>
<dbReference type="EMBL" id="UZAD01000001">
    <property type="protein sequence ID" value="VDN81213.1"/>
    <property type="molecule type" value="Genomic_DNA"/>
</dbReference>
<keyword evidence="1" id="KW-0472">Membrane</keyword>
<evidence type="ECO:0000313" key="4">
    <source>
        <dbReference type="WBParaSite" id="BPAG_0000002601-mRNA-1"/>
    </source>
</evidence>
<keyword evidence="3" id="KW-1185">Reference proteome</keyword>
<feature type="transmembrane region" description="Helical" evidence="1">
    <location>
        <begin position="38"/>
        <end position="57"/>
    </location>
</feature>
<keyword evidence="1" id="KW-1133">Transmembrane helix</keyword>
<organism evidence="4">
    <name type="scientific">Brugia pahangi</name>
    <name type="common">Filarial nematode worm</name>
    <dbReference type="NCBI Taxonomy" id="6280"/>
    <lineage>
        <taxon>Eukaryota</taxon>
        <taxon>Metazoa</taxon>
        <taxon>Ecdysozoa</taxon>
        <taxon>Nematoda</taxon>
        <taxon>Chromadorea</taxon>
        <taxon>Rhabditida</taxon>
        <taxon>Spirurina</taxon>
        <taxon>Spiruromorpha</taxon>
        <taxon>Filarioidea</taxon>
        <taxon>Onchocercidae</taxon>
        <taxon>Brugia</taxon>
    </lineage>
</organism>
<reference evidence="4" key="1">
    <citation type="submission" date="2017-02" db="UniProtKB">
        <authorList>
            <consortium name="WormBaseParasite"/>
        </authorList>
    </citation>
    <scope>IDENTIFICATION</scope>
</reference>
<dbReference type="WBParaSite" id="BPAG_0000002601-mRNA-1">
    <property type="protein sequence ID" value="BPAG_0000002601-mRNA-1"/>
    <property type="gene ID" value="BPAG_0000002601"/>
</dbReference>
<gene>
    <name evidence="2" type="ORF">BPAG_LOCUS27</name>
</gene>
<evidence type="ECO:0000313" key="3">
    <source>
        <dbReference type="Proteomes" id="UP000278627"/>
    </source>
</evidence>
<dbReference type="AlphaFoldDB" id="A0A0N4SWL3"/>
<name>A0A0N4SWL3_BRUPA</name>